<dbReference type="SUPFAM" id="SSF103473">
    <property type="entry name" value="MFS general substrate transporter"/>
    <property type="match status" value="1"/>
</dbReference>
<feature type="transmembrane region" description="Helical" evidence="8">
    <location>
        <begin position="356"/>
        <end position="380"/>
    </location>
</feature>
<evidence type="ECO:0000256" key="8">
    <source>
        <dbReference type="SAM" id="Phobius"/>
    </source>
</evidence>
<dbReference type="PROSITE" id="PS00872">
    <property type="entry name" value="NA_GALACTOSIDE_SYMP"/>
    <property type="match status" value="1"/>
</dbReference>
<dbReference type="PANTHER" id="PTHR11328">
    <property type="entry name" value="MAJOR FACILITATOR SUPERFAMILY DOMAIN-CONTAINING PROTEIN"/>
    <property type="match status" value="1"/>
</dbReference>
<feature type="transmembrane region" description="Helical" evidence="8">
    <location>
        <begin position="127"/>
        <end position="149"/>
    </location>
</feature>
<dbReference type="Proteomes" id="UP000472676">
    <property type="component" value="Unassembled WGS sequence"/>
</dbReference>
<feature type="transmembrane region" description="Helical" evidence="8">
    <location>
        <begin position="448"/>
        <end position="469"/>
    </location>
</feature>
<feature type="transmembrane region" description="Helical" evidence="8">
    <location>
        <begin position="259"/>
        <end position="276"/>
    </location>
</feature>
<organism evidence="9 10">
    <name type="scientific">Solimonas terrae</name>
    <dbReference type="NCBI Taxonomy" id="1396819"/>
    <lineage>
        <taxon>Bacteria</taxon>
        <taxon>Pseudomonadati</taxon>
        <taxon>Pseudomonadota</taxon>
        <taxon>Gammaproteobacteria</taxon>
        <taxon>Nevskiales</taxon>
        <taxon>Nevskiaceae</taxon>
        <taxon>Solimonas</taxon>
    </lineage>
</organism>
<feature type="transmembrane region" description="Helical" evidence="8">
    <location>
        <begin position="52"/>
        <end position="81"/>
    </location>
</feature>
<gene>
    <name evidence="9" type="ORF">G7Y85_05225</name>
</gene>
<dbReference type="EMBL" id="JAAMOW010000002">
    <property type="protein sequence ID" value="NGY04157.1"/>
    <property type="molecule type" value="Genomic_DNA"/>
</dbReference>
<proteinExistence type="inferred from homology"/>
<keyword evidence="10" id="KW-1185">Reference proteome</keyword>
<keyword evidence="5 8" id="KW-0812">Transmembrane</keyword>
<feature type="transmembrane region" description="Helical" evidence="8">
    <location>
        <begin position="102"/>
        <end position="121"/>
    </location>
</feature>
<dbReference type="InterPro" id="IPR039672">
    <property type="entry name" value="MFS_2"/>
</dbReference>
<dbReference type="Gene3D" id="1.20.1250.20">
    <property type="entry name" value="MFS general substrate transporter like domains"/>
    <property type="match status" value="2"/>
</dbReference>
<evidence type="ECO:0000256" key="2">
    <source>
        <dbReference type="ARBA" id="ARBA00009617"/>
    </source>
</evidence>
<feature type="transmembrane region" description="Helical" evidence="8">
    <location>
        <begin position="326"/>
        <end position="344"/>
    </location>
</feature>
<evidence type="ECO:0000313" key="10">
    <source>
        <dbReference type="Proteomes" id="UP000472676"/>
    </source>
</evidence>
<comment type="caution">
    <text evidence="9">The sequence shown here is derived from an EMBL/GenBank/DDBJ whole genome shotgun (WGS) entry which is preliminary data.</text>
</comment>
<dbReference type="Pfam" id="PF13347">
    <property type="entry name" value="MFS_2"/>
    <property type="match status" value="1"/>
</dbReference>
<feature type="transmembrane region" description="Helical" evidence="8">
    <location>
        <begin position="296"/>
        <end position="319"/>
    </location>
</feature>
<comment type="similarity">
    <text evidence="2">Belongs to the sodium:galactoside symporter (TC 2.A.2) family.</text>
</comment>
<dbReference type="GO" id="GO:0005886">
    <property type="term" value="C:plasma membrane"/>
    <property type="evidence" value="ECO:0007669"/>
    <property type="project" value="UniProtKB-SubCell"/>
</dbReference>
<dbReference type="GO" id="GO:0015293">
    <property type="term" value="F:symporter activity"/>
    <property type="evidence" value="ECO:0007669"/>
    <property type="project" value="InterPro"/>
</dbReference>
<sequence>MRDEPSIQMRPPSGEYERALLRSVPIPRASKLSYAAGSVLDLTVNTSINVFLLFYASVVCGLSAALSGGALAMGLIVDAVADPLIGSLSDNHHSRWGRRLPFMVLGAPVLLLSFVLLFSLPQLTNQWVLFATLSAACIAVRVSLSLFNLPYFAVGAEISDDAGERSDIIAWRWLAGMLAALVTVALGFSVFFKGPHGTGTRAAYAPFAMTLAAMMCVAAMLSMSAVRQTLPRQHLPPPRGSASVTGFFLELGELAANRTFLVVFVVALLFAAAQGITQSLGLHANTFFWRLTSDQIQLVTLAFPVGLILGAPCAGSIVARLERRTAAFIGLSGLILAQATPAALKLSGLLKPEVLPLAEVLALSALAGGAMTTVAAIALLSMITDAADEHELRFGARREGLYFASWSFASKAASGLGTFLSGIALQAINFPVGDVDSTTVLPAATANALGFIYGPGAAVLSALSVAVLLRYRLNRNTHSAILAELQRRRAVGRGHWASE</sequence>
<dbReference type="InterPro" id="IPR018043">
    <property type="entry name" value="Na/Gal_symport_CS"/>
</dbReference>
<evidence type="ECO:0000256" key="7">
    <source>
        <dbReference type="ARBA" id="ARBA00023136"/>
    </source>
</evidence>
<evidence type="ECO:0000256" key="6">
    <source>
        <dbReference type="ARBA" id="ARBA00022989"/>
    </source>
</evidence>
<evidence type="ECO:0000313" key="9">
    <source>
        <dbReference type="EMBL" id="NGY04157.1"/>
    </source>
</evidence>
<keyword evidence="3" id="KW-0813">Transport</keyword>
<feature type="transmembrane region" description="Helical" evidence="8">
    <location>
        <begin position="204"/>
        <end position="226"/>
    </location>
</feature>
<dbReference type="GO" id="GO:0006814">
    <property type="term" value="P:sodium ion transport"/>
    <property type="evidence" value="ECO:0007669"/>
    <property type="project" value="InterPro"/>
</dbReference>
<feature type="transmembrane region" description="Helical" evidence="8">
    <location>
        <begin position="401"/>
        <end position="428"/>
    </location>
</feature>
<dbReference type="RefSeq" id="WP_166252844.1">
    <property type="nucleotide sequence ID" value="NZ_JAAMOW010000002.1"/>
</dbReference>
<keyword evidence="4" id="KW-1003">Cell membrane</keyword>
<dbReference type="PANTHER" id="PTHR11328:SF24">
    <property type="entry name" value="MAJOR FACILITATOR SUPERFAMILY (MFS) PROFILE DOMAIN-CONTAINING PROTEIN"/>
    <property type="match status" value="1"/>
</dbReference>
<keyword evidence="7 8" id="KW-0472">Membrane</keyword>
<evidence type="ECO:0000256" key="1">
    <source>
        <dbReference type="ARBA" id="ARBA00004651"/>
    </source>
</evidence>
<dbReference type="AlphaFoldDB" id="A0A6M2BQ09"/>
<name>A0A6M2BQ09_9GAMM</name>
<comment type="subcellular location">
    <subcellularLocation>
        <location evidence="1">Cell membrane</location>
        <topology evidence="1">Multi-pass membrane protein</topology>
    </subcellularLocation>
</comment>
<evidence type="ECO:0000256" key="4">
    <source>
        <dbReference type="ARBA" id="ARBA00022475"/>
    </source>
</evidence>
<keyword evidence="6 8" id="KW-1133">Transmembrane helix</keyword>
<dbReference type="GO" id="GO:0008643">
    <property type="term" value="P:carbohydrate transport"/>
    <property type="evidence" value="ECO:0007669"/>
    <property type="project" value="InterPro"/>
</dbReference>
<protein>
    <submittedName>
        <fullName evidence="9">MFS transporter</fullName>
    </submittedName>
</protein>
<dbReference type="InterPro" id="IPR036259">
    <property type="entry name" value="MFS_trans_sf"/>
</dbReference>
<reference evidence="9 10" key="1">
    <citation type="journal article" date="2014" name="Int. J. Syst. Evol. Microbiol.">
        <title>Solimonas terrae sp. nov., isolated from soil.</title>
        <authorList>
            <person name="Kim S.J."/>
            <person name="Moon J.Y."/>
            <person name="Weon H.Y."/>
            <person name="Ahn J.H."/>
            <person name="Chen W.M."/>
            <person name="Kwon S.W."/>
        </authorList>
    </citation>
    <scope>NUCLEOTIDE SEQUENCE [LARGE SCALE GENOMIC DNA]</scope>
    <source>
        <strain evidence="9 10">KIS83-12</strain>
    </source>
</reference>
<evidence type="ECO:0000256" key="3">
    <source>
        <dbReference type="ARBA" id="ARBA00022448"/>
    </source>
</evidence>
<feature type="transmembrane region" description="Helical" evidence="8">
    <location>
        <begin position="170"/>
        <end position="192"/>
    </location>
</feature>
<evidence type="ECO:0000256" key="5">
    <source>
        <dbReference type="ARBA" id="ARBA00022692"/>
    </source>
</evidence>
<accession>A0A6M2BQ09</accession>